<dbReference type="PROSITE" id="PS00519">
    <property type="entry name" value="HTH_ASNC_1"/>
    <property type="match status" value="1"/>
</dbReference>
<evidence type="ECO:0000259" key="4">
    <source>
        <dbReference type="PROSITE" id="PS50956"/>
    </source>
</evidence>
<dbReference type="GO" id="GO:0005829">
    <property type="term" value="C:cytosol"/>
    <property type="evidence" value="ECO:0007669"/>
    <property type="project" value="TreeGrafter"/>
</dbReference>
<keyword evidence="6" id="KW-1185">Reference proteome</keyword>
<evidence type="ECO:0000256" key="3">
    <source>
        <dbReference type="ARBA" id="ARBA00023163"/>
    </source>
</evidence>
<organism evidence="5 6">
    <name type="scientific">Parendozoicomonas haliclonae</name>
    <dbReference type="NCBI Taxonomy" id="1960125"/>
    <lineage>
        <taxon>Bacteria</taxon>
        <taxon>Pseudomonadati</taxon>
        <taxon>Pseudomonadota</taxon>
        <taxon>Gammaproteobacteria</taxon>
        <taxon>Oceanospirillales</taxon>
        <taxon>Endozoicomonadaceae</taxon>
        <taxon>Parendozoicomonas</taxon>
    </lineage>
</organism>
<dbReference type="OrthoDB" id="8590699at2"/>
<name>A0A1X7AU09_9GAMM</name>
<dbReference type="InterPro" id="IPR019888">
    <property type="entry name" value="Tscrpt_reg_AsnC-like"/>
</dbReference>
<dbReference type="PRINTS" id="PR00033">
    <property type="entry name" value="HTHASNC"/>
</dbReference>
<dbReference type="Pfam" id="PF01037">
    <property type="entry name" value="AsnC_trans_reg"/>
    <property type="match status" value="1"/>
</dbReference>
<dbReference type="RefSeq" id="WP_087113350.1">
    <property type="nucleotide sequence ID" value="NZ_CBCSCN010000021.1"/>
</dbReference>
<feature type="domain" description="HTH asnC-type" evidence="4">
    <location>
        <begin position="6"/>
        <end position="72"/>
    </location>
</feature>
<dbReference type="CDD" id="cd00090">
    <property type="entry name" value="HTH_ARSR"/>
    <property type="match status" value="1"/>
</dbReference>
<proteinExistence type="predicted"/>
<dbReference type="InterPro" id="IPR019885">
    <property type="entry name" value="Tscrpt_reg_HTH_AsnC-type_CS"/>
</dbReference>
<dbReference type="InterPro" id="IPR000485">
    <property type="entry name" value="AsnC-type_HTH_dom"/>
</dbReference>
<dbReference type="PANTHER" id="PTHR30154:SF34">
    <property type="entry name" value="TRANSCRIPTIONAL REGULATOR AZLB"/>
    <property type="match status" value="1"/>
</dbReference>
<dbReference type="Pfam" id="PF13412">
    <property type="entry name" value="HTH_24"/>
    <property type="match status" value="1"/>
</dbReference>
<accession>A0A1X7AU09</accession>
<dbReference type="AlphaFoldDB" id="A0A1X7AU09"/>
<evidence type="ECO:0000256" key="2">
    <source>
        <dbReference type="ARBA" id="ARBA00023125"/>
    </source>
</evidence>
<dbReference type="GO" id="GO:0043565">
    <property type="term" value="F:sequence-specific DNA binding"/>
    <property type="evidence" value="ECO:0007669"/>
    <property type="project" value="InterPro"/>
</dbReference>
<evidence type="ECO:0000313" key="5">
    <source>
        <dbReference type="EMBL" id="SMA50907.1"/>
    </source>
</evidence>
<dbReference type="PROSITE" id="PS50956">
    <property type="entry name" value="HTH_ASNC_2"/>
    <property type="match status" value="1"/>
</dbReference>
<dbReference type="Gene3D" id="3.30.70.920">
    <property type="match status" value="1"/>
</dbReference>
<dbReference type="PANTHER" id="PTHR30154">
    <property type="entry name" value="LEUCINE-RESPONSIVE REGULATORY PROTEIN"/>
    <property type="match status" value="1"/>
</dbReference>
<evidence type="ECO:0000256" key="1">
    <source>
        <dbReference type="ARBA" id="ARBA00023015"/>
    </source>
</evidence>
<dbReference type="EMBL" id="FWPT01000020">
    <property type="protein sequence ID" value="SMA50907.1"/>
    <property type="molecule type" value="Genomic_DNA"/>
</dbReference>
<keyword evidence="1" id="KW-0805">Transcription regulation</keyword>
<dbReference type="SMART" id="SM00344">
    <property type="entry name" value="HTH_ASNC"/>
    <property type="match status" value="1"/>
</dbReference>
<reference evidence="5 6" key="1">
    <citation type="submission" date="2017-03" db="EMBL/GenBank/DDBJ databases">
        <authorList>
            <person name="Afonso C.L."/>
            <person name="Miller P.J."/>
            <person name="Scott M.A."/>
            <person name="Spackman E."/>
            <person name="Goraichik I."/>
            <person name="Dimitrov K.M."/>
            <person name="Suarez D.L."/>
            <person name="Swayne D.E."/>
        </authorList>
    </citation>
    <scope>NUCLEOTIDE SEQUENCE [LARGE SCALE GENOMIC DNA]</scope>
    <source>
        <strain evidence="5">SB41UT1</strain>
    </source>
</reference>
<keyword evidence="3" id="KW-0804">Transcription</keyword>
<gene>
    <name evidence="5" type="primary">lrp_6</name>
    <name evidence="5" type="ORF">EHSB41UT_04725</name>
</gene>
<dbReference type="InterPro" id="IPR011991">
    <property type="entry name" value="ArsR-like_HTH"/>
</dbReference>
<dbReference type="InterPro" id="IPR036390">
    <property type="entry name" value="WH_DNA-bd_sf"/>
</dbReference>
<dbReference type="InterPro" id="IPR011008">
    <property type="entry name" value="Dimeric_a/b-barrel"/>
</dbReference>
<dbReference type="Proteomes" id="UP000196573">
    <property type="component" value="Unassembled WGS sequence"/>
</dbReference>
<dbReference type="GO" id="GO:0006355">
    <property type="term" value="P:regulation of DNA-templated transcription"/>
    <property type="evidence" value="ECO:0007669"/>
    <property type="project" value="UniProtKB-ARBA"/>
</dbReference>
<dbReference type="SUPFAM" id="SSF54909">
    <property type="entry name" value="Dimeric alpha+beta barrel"/>
    <property type="match status" value="1"/>
</dbReference>
<sequence>MKKVKLDRINRAILRILQINARISNIELAEQVNLSPSACLQRVKTLEEAGVIQQHVSVTNIDAICHNILAYLHIRLNIHQHNERILMERNLNKVSEVVDCMRVNGEIDYVALAVCSDIKRLDALCDELVSHNPIIGKVTSHIVLNRTKWFTGYPLENLQWKESTI</sequence>
<dbReference type="InterPro" id="IPR019887">
    <property type="entry name" value="Tscrpt_reg_AsnC/Lrp_C"/>
</dbReference>
<evidence type="ECO:0000313" key="6">
    <source>
        <dbReference type="Proteomes" id="UP000196573"/>
    </source>
</evidence>
<protein>
    <submittedName>
        <fullName evidence="5">Leucine-responsive regulatory protein</fullName>
    </submittedName>
</protein>
<dbReference type="Gene3D" id="1.10.10.10">
    <property type="entry name" value="Winged helix-like DNA-binding domain superfamily/Winged helix DNA-binding domain"/>
    <property type="match status" value="1"/>
</dbReference>
<dbReference type="InterPro" id="IPR036388">
    <property type="entry name" value="WH-like_DNA-bd_sf"/>
</dbReference>
<keyword evidence="2" id="KW-0238">DNA-binding</keyword>
<dbReference type="SUPFAM" id="SSF46785">
    <property type="entry name" value="Winged helix' DNA-binding domain"/>
    <property type="match status" value="1"/>
</dbReference>
<dbReference type="GO" id="GO:0043200">
    <property type="term" value="P:response to amino acid"/>
    <property type="evidence" value="ECO:0007669"/>
    <property type="project" value="TreeGrafter"/>
</dbReference>